<dbReference type="PROSITE" id="PS51186">
    <property type="entry name" value="GNAT"/>
    <property type="match status" value="1"/>
</dbReference>
<accession>N8ZK05</accession>
<dbReference type="OrthoDB" id="6683715at2"/>
<dbReference type="InterPro" id="IPR000182">
    <property type="entry name" value="GNAT_dom"/>
</dbReference>
<dbReference type="AlphaFoldDB" id="N8ZK05"/>
<dbReference type="RefSeq" id="WP_004867348.1">
    <property type="nucleotide sequence ID" value="NZ_ASYY01000045.1"/>
</dbReference>
<dbReference type="GeneID" id="84210717"/>
<evidence type="ECO:0000313" key="2">
    <source>
        <dbReference type="EMBL" id="ENV32068.1"/>
    </source>
</evidence>
<evidence type="ECO:0000259" key="1">
    <source>
        <dbReference type="PROSITE" id="PS51186"/>
    </source>
</evidence>
<evidence type="ECO:0000313" key="3">
    <source>
        <dbReference type="Proteomes" id="UP000013117"/>
    </source>
</evidence>
<dbReference type="EMBL" id="APPN01000080">
    <property type="protein sequence ID" value="ENV32068.1"/>
    <property type="molecule type" value="Genomic_DNA"/>
</dbReference>
<dbReference type="Pfam" id="PF13527">
    <property type="entry name" value="Acetyltransf_9"/>
    <property type="match status" value="1"/>
</dbReference>
<sequence>MKIDLVAEFQLSQSEQYQIAGLLKNCFPEDDFQGRTYFKQRPHYRLLLKEEEKIIGQLALDYRVMTLGQIAIRVLGVIDIAILNDYQGLGWARRLLLELDQLVEKNKINIDFILLCTQTPKFYEKFGYYQVKFSQNIKWLAIDQHINYGIKIEQSGQGLMYKKIGEIDWNDDVLDMLGYWY</sequence>
<dbReference type="GO" id="GO:0016747">
    <property type="term" value="F:acyltransferase activity, transferring groups other than amino-acyl groups"/>
    <property type="evidence" value="ECO:0007669"/>
    <property type="project" value="InterPro"/>
</dbReference>
<name>N8ZK05_9GAMM</name>
<feature type="domain" description="N-acetyltransferase" evidence="1">
    <location>
        <begin position="1"/>
        <end position="153"/>
    </location>
</feature>
<proteinExistence type="predicted"/>
<dbReference type="eggNOG" id="COG3153">
    <property type="taxonomic scope" value="Bacteria"/>
</dbReference>
<protein>
    <recommendedName>
        <fullName evidence="1">N-acetyltransferase domain-containing protein</fullName>
    </recommendedName>
</protein>
<organism evidence="2 3">
    <name type="scientific">Acinetobacter gerneri DSM 14967 = CIP 107464 = MTCC 9824</name>
    <dbReference type="NCBI Taxonomy" id="1120926"/>
    <lineage>
        <taxon>Bacteria</taxon>
        <taxon>Pseudomonadati</taxon>
        <taxon>Pseudomonadota</taxon>
        <taxon>Gammaproteobacteria</taxon>
        <taxon>Moraxellales</taxon>
        <taxon>Moraxellaceae</taxon>
        <taxon>Acinetobacter</taxon>
    </lineage>
</organism>
<dbReference type="PATRIC" id="fig|1120926.3.peg.3344"/>
<dbReference type="InterPro" id="IPR016181">
    <property type="entry name" value="Acyl_CoA_acyltransferase"/>
</dbReference>
<dbReference type="STRING" id="202952.GCA_000747725_03531"/>
<keyword evidence="3" id="KW-1185">Reference proteome</keyword>
<dbReference type="Proteomes" id="UP000013117">
    <property type="component" value="Unassembled WGS sequence"/>
</dbReference>
<reference evidence="2 3" key="1">
    <citation type="submission" date="2013-02" db="EMBL/GenBank/DDBJ databases">
        <title>The Genome Sequence of Acinetobacter gerneri CIP 107464.</title>
        <authorList>
            <consortium name="The Broad Institute Genome Sequencing Platform"/>
            <consortium name="The Broad Institute Genome Sequencing Center for Infectious Disease"/>
            <person name="Cerqueira G."/>
            <person name="Feldgarden M."/>
            <person name="Courvalin P."/>
            <person name="Perichon B."/>
            <person name="Grillot-Courvalin C."/>
            <person name="Clermont D."/>
            <person name="Rocha E."/>
            <person name="Yoon E.-J."/>
            <person name="Nemec A."/>
            <person name="Walker B."/>
            <person name="Young S.K."/>
            <person name="Zeng Q."/>
            <person name="Gargeya S."/>
            <person name="Fitzgerald M."/>
            <person name="Haas B."/>
            <person name="Abouelleil A."/>
            <person name="Alvarado L."/>
            <person name="Arachchi H.M."/>
            <person name="Berlin A.M."/>
            <person name="Chapman S.B."/>
            <person name="Dewar J."/>
            <person name="Goldberg J."/>
            <person name="Griggs A."/>
            <person name="Gujja S."/>
            <person name="Hansen M."/>
            <person name="Howarth C."/>
            <person name="Imamovic A."/>
            <person name="Larimer J."/>
            <person name="McCowan C."/>
            <person name="Murphy C."/>
            <person name="Neiman D."/>
            <person name="Pearson M."/>
            <person name="Priest M."/>
            <person name="Roberts A."/>
            <person name="Saif S."/>
            <person name="Shea T."/>
            <person name="Sisk P."/>
            <person name="Sykes S."/>
            <person name="Wortman J."/>
            <person name="Nusbaum C."/>
            <person name="Birren B."/>
        </authorList>
    </citation>
    <scope>NUCLEOTIDE SEQUENCE [LARGE SCALE GENOMIC DNA]</scope>
    <source>
        <strain evidence="2 3">CIP 107464</strain>
    </source>
</reference>
<comment type="caution">
    <text evidence="2">The sequence shown here is derived from an EMBL/GenBank/DDBJ whole genome shotgun (WGS) entry which is preliminary data.</text>
</comment>
<dbReference type="HOGENOM" id="CLU_129758_0_0_6"/>
<gene>
    <name evidence="2" type="ORF">F960_03453</name>
</gene>
<dbReference type="SUPFAM" id="SSF55729">
    <property type="entry name" value="Acyl-CoA N-acyltransferases (Nat)"/>
    <property type="match status" value="1"/>
</dbReference>
<dbReference type="Gene3D" id="3.40.630.30">
    <property type="match status" value="1"/>
</dbReference>